<dbReference type="PROSITE" id="PS50928">
    <property type="entry name" value="ABC_TM1"/>
    <property type="match status" value="1"/>
</dbReference>
<dbReference type="Proteomes" id="UP001651880">
    <property type="component" value="Unassembled WGS sequence"/>
</dbReference>
<dbReference type="CDD" id="cd06261">
    <property type="entry name" value="TM_PBP2"/>
    <property type="match status" value="1"/>
</dbReference>
<evidence type="ECO:0000256" key="6">
    <source>
        <dbReference type="ARBA" id="ARBA00023136"/>
    </source>
</evidence>
<gene>
    <name evidence="9" type="ORF">LJD61_08055</name>
</gene>
<evidence type="ECO:0000256" key="7">
    <source>
        <dbReference type="RuleBase" id="RU363032"/>
    </source>
</evidence>
<dbReference type="PANTHER" id="PTHR43386:SF1">
    <property type="entry name" value="D,D-DIPEPTIDE TRANSPORT SYSTEM PERMEASE PROTEIN DDPC-RELATED"/>
    <property type="match status" value="1"/>
</dbReference>
<name>A0ABT1NE41_9FIRM</name>
<keyword evidence="6 7" id="KW-0472">Membrane</keyword>
<dbReference type="SUPFAM" id="SSF161098">
    <property type="entry name" value="MetI-like"/>
    <property type="match status" value="1"/>
</dbReference>
<dbReference type="EMBL" id="JAJEKE010000005">
    <property type="protein sequence ID" value="MCQ1529505.1"/>
    <property type="molecule type" value="Genomic_DNA"/>
</dbReference>
<comment type="subcellular location">
    <subcellularLocation>
        <location evidence="1 7">Cell membrane</location>
        <topology evidence="1 7">Multi-pass membrane protein</topology>
    </subcellularLocation>
</comment>
<evidence type="ECO:0000256" key="1">
    <source>
        <dbReference type="ARBA" id="ARBA00004651"/>
    </source>
</evidence>
<evidence type="ECO:0000313" key="10">
    <source>
        <dbReference type="Proteomes" id="UP001651880"/>
    </source>
</evidence>
<proteinExistence type="inferred from homology"/>
<feature type="transmembrane region" description="Helical" evidence="7">
    <location>
        <begin position="144"/>
        <end position="167"/>
    </location>
</feature>
<organism evidence="9 10">
    <name type="scientific">Lutispora saccharofermentans</name>
    <dbReference type="NCBI Taxonomy" id="3024236"/>
    <lineage>
        <taxon>Bacteria</taxon>
        <taxon>Bacillati</taxon>
        <taxon>Bacillota</taxon>
        <taxon>Clostridia</taxon>
        <taxon>Lutisporales</taxon>
        <taxon>Lutisporaceae</taxon>
        <taxon>Lutispora</taxon>
    </lineage>
</organism>
<evidence type="ECO:0000256" key="4">
    <source>
        <dbReference type="ARBA" id="ARBA00022692"/>
    </source>
</evidence>
<protein>
    <submittedName>
        <fullName evidence="9">ABC transporter permease</fullName>
    </submittedName>
</protein>
<feature type="transmembrane region" description="Helical" evidence="7">
    <location>
        <begin position="32"/>
        <end position="54"/>
    </location>
</feature>
<sequence>MTQEANAVAIEKKYAKKSQIKEIWRRMKKNKLAMIGLAIFCILVAMSLSADLIADYQESAIKQNGSLRLQPPSWEHYFGTDQYGRDLLARMVHGSRVSLSIGFFTTGISLLIGGILGAMTGYYGGIFDEIVMRLMDILLSIPSILLAIAIVSAMGPSLLNLLIAITISQIPGFTRIVRSTVLTVVGEDYIEAARACGSKDFRIITNDVLPNAIGPIIVQGTMSVAKMILLAAGLSFIGLGIQPPQPEWGYMLSEAREYMRDYPYLVVIPGIAIAISVFSINLIGDGLRDALDPRLKN</sequence>
<reference evidence="9 10" key="1">
    <citation type="submission" date="2021-10" db="EMBL/GenBank/DDBJ databases">
        <title>Lutispora strain m25 sp. nov., a thermophilic, non-spore-forming bacterium isolated from a lab-scale methanogenic bioreactor digesting anaerobic sludge.</title>
        <authorList>
            <person name="El Houari A."/>
            <person name="Mcdonald J."/>
        </authorList>
    </citation>
    <scope>NUCLEOTIDE SEQUENCE [LARGE SCALE GENOMIC DNA]</scope>
    <source>
        <strain evidence="10">m25</strain>
    </source>
</reference>
<dbReference type="InterPro" id="IPR050366">
    <property type="entry name" value="BP-dependent_transpt_permease"/>
</dbReference>
<dbReference type="Pfam" id="PF00528">
    <property type="entry name" value="BPD_transp_1"/>
    <property type="match status" value="1"/>
</dbReference>
<dbReference type="Gene3D" id="1.10.3720.10">
    <property type="entry name" value="MetI-like"/>
    <property type="match status" value="1"/>
</dbReference>
<evidence type="ECO:0000259" key="8">
    <source>
        <dbReference type="PROSITE" id="PS50928"/>
    </source>
</evidence>
<comment type="caution">
    <text evidence="9">The sequence shown here is derived from an EMBL/GenBank/DDBJ whole genome shotgun (WGS) entry which is preliminary data.</text>
</comment>
<dbReference type="Pfam" id="PF12911">
    <property type="entry name" value="OppC_N"/>
    <property type="match status" value="1"/>
</dbReference>
<dbReference type="InterPro" id="IPR035906">
    <property type="entry name" value="MetI-like_sf"/>
</dbReference>
<feature type="domain" description="ABC transmembrane type-1" evidence="8">
    <location>
        <begin position="95"/>
        <end position="284"/>
    </location>
</feature>
<keyword evidence="5 7" id="KW-1133">Transmembrane helix</keyword>
<dbReference type="InterPro" id="IPR025966">
    <property type="entry name" value="OppC_N"/>
</dbReference>
<evidence type="ECO:0000256" key="3">
    <source>
        <dbReference type="ARBA" id="ARBA00022475"/>
    </source>
</evidence>
<dbReference type="PANTHER" id="PTHR43386">
    <property type="entry name" value="OLIGOPEPTIDE TRANSPORT SYSTEM PERMEASE PROTEIN APPC"/>
    <property type="match status" value="1"/>
</dbReference>
<feature type="transmembrane region" description="Helical" evidence="7">
    <location>
        <begin position="101"/>
        <end position="123"/>
    </location>
</feature>
<evidence type="ECO:0000256" key="5">
    <source>
        <dbReference type="ARBA" id="ARBA00022989"/>
    </source>
</evidence>
<keyword evidence="4 7" id="KW-0812">Transmembrane</keyword>
<keyword evidence="3" id="KW-1003">Cell membrane</keyword>
<feature type="transmembrane region" description="Helical" evidence="7">
    <location>
        <begin position="216"/>
        <end position="241"/>
    </location>
</feature>
<dbReference type="InterPro" id="IPR000515">
    <property type="entry name" value="MetI-like"/>
</dbReference>
<keyword evidence="10" id="KW-1185">Reference proteome</keyword>
<comment type="similarity">
    <text evidence="7">Belongs to the binding-protein-dependent transport system permease family.</text>
</comment>
<keyword evidence="2 7" id="KW-0813">Transport</keyword>
<feature type="transmembrane region" description="Helical" evidence="7">
    <location>
        <begin position="262"/>
        <end position="283"/>
    </location>
</feature>
<evidence type="ECO:0000256" key="2">
    <source>
        <dbReference type="ARBA" id="ARBA00022448"/>
    </source>
</evidence>
<accession>A0ABT1NE41</accession>
<evidence type="ECO:0000313" key="9">
    <source>
        <dbReference type="EMBL" id="MCQ1529505.1"/>
    </source>
</evidence>